<dbReference type="SUPFAM" id="SSF56935">
    <property type="entry name" value="Porins"/>
    <property type="match status" value="1"/>
</dbReference>
<name>A0ABV7T8Z7_9GAMM</name>
<evidence type="ECO:0000259" key="15">
    <source>
        <dbReference type="Pfam" id="PF07715"/>
    </source>
</evidence>
<dbReference type="Gene3D" id="2.170.130.10">
    <property type="entry name" value="TonB-dependent receptor, plug domain"/>
    <property type="match status" value="1"/>
</dbReference>
<sequence>MIRKPVHGPAALLLLGYASFSAAQSGHTPLHLDEQVVTATRAPAVGPTVAATSVLQRADIERLQPASVPDLLRRLPGVQLTSNGGRGKNTSLMLRGTSNQHVLLLVDGIPQGSATTGAPALQHLPVEQIERIEVVRGPRSSLYGSQAVGGVIQIFTRQGAEQGVKPHLSIGAGSRSSAHASAGVSGGSEAAWFNASATTESTDGINVRRLNPTSPNAHEPDADGYREHSVALRGGYHFANGLLIDGSLLHVEYNSELDVRSRTGATGRNAYSEGSGQVIGGRARFSPLEPWQVTLQAGHSEDRSDNFQDSAFFSRFDTKRDTFSWQNDVQLAQGQLLSLGVDYQNDRIDVSDNYAETSRGNTGYYLQYQAERGRHGLLASLRRDDNEQFGNHDTGNLGWSYALTDTLLLTASYGTAFRAPTFNDLYAPATAWTAGNPGVGPEESATYELGLKGREHWGGWGINAFETQIDDLIVWAADATGFWMPSNVNSARIRGIEGTLQTRLLGWDMSTALTLLDPQDRSTENHGNLLARRAERTLNLDLDRAFGRYGVGATLFAASERYDSATNLDSTRMPGYAQVDLRGEYRIDEAWRLQARLSNLFDREYETAQFFEQPGRAVYFTVRYQAL</sequence>
<organism evidence="16 17">
    <name type="scientific">Stutzerimonas tarimensis</name>
    <dbReference type="NCBI Taxonomy" id="1507735"/>
    <lineage>
        <taxon>Bacteria</taxon>
        <taxon>Pseudomonadati</taxon>
        <taxon>Pseudomonadota</taxon>
        <taxon>Gammaproteobacteria</taxon>
        <taxon>Pseudomonadales</taxon>
        <taxon>Pseudomonadaceae</taxon>
        <taxon>Stutzerimonas</taxon>
    </lineage>
</organism>
<dbReference type="Gene3D" id="2.40.170.20">
    <property type="entry name" value="TonB-dependent receptor, beta-barrel domain"/>
    <property type="match status" value="1"/>
</dbReference>
<evidence type="ECO:0000256" key="5">
    <source>
        <dbReference type="ARBA" id="ARBA00022729"/>
    </source>
</evidence>
<dbReference type="RefSeq" id="WP_386366906.1">
    <property type="nucleotide sequence ID" value="NZ_JBHRXZ010000026.1"/>
</dbReference>
<dbReference type="InterPro" id="IPR037066">
    <property type="entry name" value="Plug_dom_sf"/>
</dbReference>
<evidence type="ECO:0000256" key="3">
    <source>
        <dbReference type="ARBA" id="ARBA00022452"/>
    </source>
</evidence>
<accession>A0ABV7T8Z7</accession>
<evidence type="ECO:0000256" key="11">
    <source>
        <dbReference type="PROSITE-ProRule" id="PRU01360"/>
    </source>
</evidence>
<keyword evidence="3 11" id="KW-1134">Transmembrane beta strand</keyword>
<dbReference type="InterPro" id="IPR039426">
    <property type="entry name" value="TonB-dep_rcpt-like"/>
</dbReference>
<evidence type="ECO:0000256" key="4">
    <source>
        <dbReference type="ARBA" id="ARBA00022692"/>
    </source>
</evidence>
<dbReference type="PANTHER" id="PTHR30069">
    <property type="entry name" value="TONB-DEPENDENT OUTER MEMBRANE RECEPTOR"/>
    <property type="match status" value="1"/>
</dbReference>
<comment type="subcellular location">
    <subcellularLocation>
        <location evidence="1 11">Cell outer membrane</location>
        <topology evidence="1 11">Multi-pass membrane protein</topology>
    </subcellularLocation>
</comment>
<dbReference type="CDD" id="cd01347">
    <property type="entry name" value="ligand_gated_channel"/>
    <property type="match status" value="1"/>
</dbReference>
<keyword evidence="10 11" id="KW-0998">Cell outer membrane</keyword>
<feature type="domain" description="TonB-dependent receptor plug" evidence="15">
    <location>
        <begin position="49"/>
        <end position="151"/>
    </location>
</feature>
<dbReference type="EMBL" id="JBHRXZ010000026">
    <property type="protein sequence ID" value="MFC3609376.1"/>
    <property type="molecule type" value="Genomic_DNA"/>
</dbReference>
<evidence type="ECO:0000313" key="16">
    <source>
        <dbReference type="EMBL" id="MFC3609376.1"/>
    </source>
</evidence>
<dbReference type="Pfam" id="PF07715">
    <property type="entry name" value="Plug"/>
    <property type="match status" value="1"/>
</dbReference>
<evidence type="ECO:0000256" key="10">
    <source>
        <dbReference type="ARBA" id="ARBA00023237"/>
    </source>
</evidence>
<comment type="caution">
    <text evidence="16">The sequence shown here is derived from an EMBL/GenBank/DDBJ whole genome shotgun (WGS) entry which is preliminary data.</text>
</comment>
<proteinExistence type="inferred from homology"/>
<evidence type="ECO:0000256" key="6">
    <source>
        <dbReference type="ARBA" id="ARBA00023065"/>
    </source>
</evidence>
<dbReference type="NCBIfam" id="TIGR01779">
    <property type="entry name" value="TonB-B12"/>
    <property type="match status" value="1"/>
</dbReference>
<keyword evidence="5 13" id="KW-0732">Signal</keyword>
<dbReference type="InterPro" id="IPR012910">
    <property type="entry name" value="Plug_dom"/>
</dbReference>
<evidence type="ECO:0000259" key="14">
    <source>
        <dbReference type="Pfam" id="PF00593"/>
    </source>
</evidence>
<dbReference type="InterPro" id="IPR000531">
    <property type="entry name" value="Beta-barrel_TonB"/>
</dbReference>
<dbReference type="Proteomes" id="UP001595630">
    <property type="component" value="Unassembled WGS sequence"/>
</dbReference>
<protein>
    <submittedName>
        <fullName evidence="16">TonB-dependent vitamin B12 receptor</fullName>
    </submittedName>
</protein>
<keyword evidence="17" id="KW-1185">Reference proteome</keyword>
<keyword evidence="4 11" id="KW-0812">Transmembrane</keyword>
<comment type="similarity">
    <text evidence="11 12">Belongs to the TonB-dependent receptor family.</text>
</comment>
<evidence type="ECO:0000313" key="17">
    <source>
        <dbReference type="Proteomes" id="UP001595630"/>
    </source>
</evidence>
<dbReference type="InterPro" id="IPR036942">
    <property type="entry name" value="Beta-barrel_TonB_sf"/>
</dbReference>
<evidence type="ECO:0000256" key="7">
    <source>
        <dbReference type="ARBA" id="ARBA00023077"/>
    </source>
</evidence>
<evidence type="ECO:0000256" key="2">
    <source>
        <dbReference type="ARBA" id="ARBA00022448"/>
    </source>
</evidence>
<reference evidence="17" key="1">
    <citation type="journal article" date="2019" name="Int. J. Syst. Evol. Microbiol.">
        <title>The Global Catalogue of Microorganisms (GCM) 10K type strain sequencing project: providing services to taxonomists for standard genome sequencing and annotation.</title>
        <authorList>
            <consortium name="The Broad Institute Genomics Platform"/>
            <consortium name="The Broad Institute Genome Sequencing Center for Infectious Disease"/>
            <person name="Wu L."/>
            <person name="Ma J."/>
        </authorList>
    </citation>
    <scope>NUCLEOTIDE SEQUENCE [LARGE SCALE GENOMIC DNA]</scope>
    <source>
        <strain evidence="17">KCTC 42447</strain>
    </source>
</reference>
<feature type="chain" id="PRO_5046634276" evidence="13">
    <location>
        <begin position="24"/>
        <end position="627"/>
    </location>
</feature>
<gene>
    <name evidence="16" type="primary">btuB</name>
    <name evidence="16" type="ORF">ACFOMF_16495</name>
</gene>
<keyword evidence="2 11" id="KW-0813">Transport</keyword>
<evidence type="ECO:0000256" key="9">
    <source>
        <dbReference type="ARBA" id="ARBA00023136"/>
    </source>
</evidence>
<keyword evidence="8" id="KW-0626">Porin</keyword>
<feature type="domain" description="TonB-dependent receptor-like beta-barrel" evidence="14">
    <location>
        <begin position="221"/>
        <end position="600"/>
    </location>
</feature>
<keyword evidence="6" id="KW-0406">Ion transport</keyword>
<dbReference type="InterPro" id="IPR010101">
    <property type="entry name" value="B12_transptr_BtuB"/>
</dbReference>
<evidence type="ECO:0000256" key="12">
    <source>
        <dbReference type="RuleBase" id="RU003357"/>
    </source>
</evidence>
<feature type="signal peptide" evidence="13">
    <location>
        <begin position="1"/>
        <end position="23"/>
    </location>
</feature>
<evidence type="ECO:0000256" key="1">
    <source>
        <dbReference type="ARBA" id="ARBA00004571"/>
    </source>
</evidence>
<keyword evidence="7 12" id="KW-0798">TonB box</keyword>
<keyword evidence="9 11" id="KW-0472">Membrane</keyword>
<dbReference type="PROSITE" id="PS52016">
    <property type="entry name" value="TONB_DEPENDENT_REC_3"/>
    <property type="match status" value="1"/>
</dbReference>
<dbReference type="Pfam" id="PF00593">
    <property type="entry name" value="TonB_dep_Rec_b-barrel"/>
    <property type="match status" value="1"/>
</dbReference>
<keyword evidence="16" id="KW-0675">Receptor</keyword>
<evidence type="ECO:0000256" key="8">
    <source>
        <dbReference type="ARBA" id="ARBA00023114"/>
    </source>
</evidence>
<evidence type="ECO:0000256" key="13">
    <source>
        <dbReference type="SAM" id="SignalP"/>
    </source>
</evidence>
<dbReference type="PANTHER" id="PTHR30069:SF53">
    <property type="entry name" value="COLICIN I RECEPTOR-RELATED"/>
    <property type="match status" value="1"/>
</dbReference>